<dbReference type="EMBL" id="MU006779">
    <property type="protein sequence ID" value="KAF2644354.1"/>
    <property type="molecule type" value="Genomic_DNA"/>
</dbReference>
<feature type="compositionally biased region" description="Polar residues" evidence="1">
    <location>
        <begin position="223"/>
        <end position="232"/>
    </location>
</feature>
<evidence type="ECO:0000313" key="4">
    <source>
        <dbReference type="Proteomes" id="UP000799753"/>
    </source>
</evidence>
<name>A0A6A6SDT8_9PLEO</name>
<proteinExistence type="predicted"/>
<organism evidence="3 4">
    <name type="scientific">Massarina eburnea CBS 473.64</name>
    <dbReference type="NCBI Taxonomy" id="1395130"/>
    <lineage>
        <taxon>Eukaryota</taxon>
        <taxon>Fungi</taxon>
        <taxon>Dikarya</taxon>
        <taxon>Ascomycota</taxon>
        <taxon>Pezizomycotina</taxon>
        <taxon>Dothideomycetes</taxon>
        <taxon>Pleosporomycetidae</taxon>
        <taxon>Pleosporales</taxon>
        <taxon>Massarineae</taxon>
        <taxon>Massarinaceae</taxon>
        <taxon>Massarina</taxon>
    </lineage>
</organism>
<dbReference type="OrthoDB" id="3799818at2759"/>
<protein>
    <recommendedName>
        <fullName evidence="2">Probable double zinc ribbon domain-containing protein</fullName>
    </recommendedName>
</protein>
<dbReference type="Proteomes" id="UP000799753">
    <property type="component" value="Unassembled WGS sequence"/>
</dbReference>
<keyword evidence="4" id="KW-1185">Reference proteome</keyword>
<dbReference type="AlphaFoldDB" id="A0A6A6SDT8"/>
<gene>
    <name evidence="3" type="ORF">P280DRAFT_515297</name>
</gene>
<sequence length="319" mass="34699">MTNPILPTTNPSSSRFVQPPPTYHLAQGWERETDECAGIPEDEAAKWHCCRCRRGQRIFVSNDAEHIIGALSCSACPHKPCNDCTLSGIVKLFVPLEEPTLVPVSEVNNEVWFGTVCGHCGLSWRAKELGRQSKGLKKMPNLGHLHRSLLSSGTLRKVRSRLFPGSKSGLTPPNPGKQAKFAAVRLTGYECTCRHWIDEASLCFQVFGKPTQRKPGDNEEDTTVASSATSDLQAMGHHEETIVMSRGIRHANPLRSNPVTGPEALDANALALSMGLSEDTIVTQRGIRHASPLQTQSNPDTDPEALDAKALALSIGLPE</sequence>
<reference evidence="3" key="1">
    <citation type="journal article" date="2020" name="Stud. Mycol.">
        <title>101 Dothideomycetes genomes: a test case for predicting lifestyles and emergence of pathogens.</title>
        <authorList>
            <person name="Haridas S."/>
            <person name="Albert R."/>
            <person name="Binder M."/>
            <person name="Bloem J."/>
            <person name="Labutti K."/>
            <person name="Salamov A."/>
            <person name="Andreopoulos B."/>
            <person name="Baker S."/>
            <person name="Barry K."/>
            <person name="Bills G."/>
            <person name="Bluhm B."/>
            <person name="Cannon C."/>
            <person name="Castanera R."/>
            <person name="Culley D."/>
            <person name="Daum C."/>
            <person name="Ezra D."/>
            <person name="Gonzalez J."/>
            <person name="Henrissat B."/>
            <person name="Kuo A."/>
            <person name="Liang C."/>
            <person name="Lipzen A."/>
            <person name="Lutzoni F."/>
            <person name="Magnuson J."/>
            <person name="Mondo S."/>
            <person name="Nolan M."/>
            <person name="Ohm R."/>
            <person name="Pangilinan J."/>
            <person name="Park H.-J."/>
            <person name="Ramirez L."/>
            <person name="Alfaro M."/>
            <person name="Sun H."/>
            <person name="Tritt A."/>
            <person name="Yoshinaga Y."/>
            <person name="Zwiers L.-H."/>
            <person name="Turgeon B."/>
            <person name="Goodwin S."/>
            <person name="Spatafora J."/>
            <person name="Crous P."/>
            <person name="Grigoriev I."/>
        </authorList>
    </citation>
    <scope>NUCLEOTIDE SEQUENCE</scope>
    <source>
        <strain evidence="3">CBS 473.64</strain>
    </source>
</reference>
<evidence type="ECO:0000259" key="2">
    <source>
        <dbReference type="Pfam" id="PF26652"/>
    </source>
</evidence>
<evidence type="ECO:0000256" key="1">
    <source>
        <dbReference type="SAM" id="MobiDB-lite"/>
    </source>
</evidence>
<dbReference type="Pfam" id="PF26652">
    <property type="entry name" value="Zn_ribbon_double"/>
    <property type="match status" value="1"/>
</dbReference>
<evidence type="ECO:0000313" key="3">
    <source>
        <dbReference type="EMBL" id="KAF2644354.1"/>
    </source>
</evidence>
<dbReference type="InterPro" id="IPR058253">
    <property type="entry name" value="Zn_ribbon_double"/>
</dbReference>
<feature type="domain" description="Probable double zinc ribbon" evidence="2">
    <location>
        <begin position="47"/>
        <end position="129"/>
    </location>
</feature>
<accession>A0A6A6SDT8</accession>
<feature type="region of interest" description="Disordered" evidence="1">
    <location>
        <begin position="210"/>
        <end position="235"/>
    </location>
</feature>